<dbReference type="EMBL" id="CAMXCT030003335">
    <property type="protein sequence ID" value="CAL4791240.1"/>
    <property type="molecule type" value="Genomic_DNA"/>
</dbReference>
<keyword evidence="2" id="KW-0808">Transferase</keyword>
<keyword evidence="2" id="KW-0548">Nucleotidyltransferase</keyword>
<dbReference type="EMBL" id="CAMXCT020003335">
    <property type="protein sequence ID" value="CAL1157303.1"/>
    <property type="molecule type" value="Genomic_DNA"/>
</dbReference>
<keyword evidence="3" id="KW-1185">Reference proteome</keyword>
<accession>A0A9P1D7F1</accession>
<proteinExistence type="predicted"/>
<dbReference type="EMBL" id="CAMXCT010003335">
    <property type="protein sequence ID" value="CAI4003928.1"/>
    <property type="molecule type" value="Genomic_DNA"/>
</dbReference>
<sequence length="452" mass="50582">MLALEIQSFMVMIYTWMGDDPTGQNRFDCQEKLESLAECISRVIRHLGLSNLTEHLGDLWVNTRRALCSFKGVKLEASGDISISAIGAIPHRTRGFRALRELDHCILQIELEEAYETVQELILACDPGTQLETSMQISGEEKVEAARLTSEVEDVGIRAFAVSTTPQQITDAVLEAWLLKVTTRDLSPYQTSCVRRLVVESHALALNDLQRKVDQPSDPQLAARKLPVAERQSRQTEQEQRLQGLIFSPEIIPSHALVDTCVNMVEQGVLSWIKPEDCTSRAQEIQSLKRDPKVSLDAAGNLKISSKTMNSTCTISSELDLRNAFQRRSLAMDQAKLCSFTEIERWIQHLFLSHERAQPSGFASVTLQQIIECDKQMFIRASNALIGSLQAEPGVAVTPLDKELATLRTSPELMPYLMPMPMKSVPKTGPLPGIKFSREHHSLRLCDQPITH</sequence>
<reference evidence="2 3" key="2">
    <citation type="submission" date="2024-05" db="EMBL/GenBank/DDBJ databases">
        <authorList>
            <person name="Chen Y."/>
            <person name="Shah S."/>
            <person name="Dougan E. K."/>
            <person name="Thang M."/>
            <person name="Chan C."/>
        </authorList>
    </citation>
    <scope>NUCLEOTIDE SEQUENCE [LARGE SCALE GENOMIC DNA]</scope>
</reference>
<evidence type="ECO:0000313" key="1">
    <source>
        <dbReference type="EMBL" id="CAI4003928.1"/>
    </source>
</evidence>
<evidence type="ECO:0000313" key="3">
    <source>
        <dbReference type="Proteomes" id="UP001152797"/>
    </source>
</evidence>
<protein>
    <submittedName>
        <fullName evidence="2">Reverse transcriptase domain-containing protein</fullName>
    </submittedName>
</protein>
<dbReference type="Proteomes" id="UP001152797">
    <property type="component" value="Unassembled WGS sequence"/>
</dbReference>
<name>A0A9P1D7F1_9DINO</name>
<comment type="caution">
    <text evidence="1">The sequence shown here is derived from an EMBL/GenBank/DDBJ whole genome shotgun (WGS) entry which is preliminary data.</text>
</comment>
<keyword evidence="2" id="KW-0695">RNA-directed DNA polymerase</keyword>
<reference evidence="1" key="1">
    <citation type="submission" date="2022-10" db="EMBL/GenBank/DDBJ databases">
        <authorList>
            <person name="Chen Y."/>
            <person name="Dougan E. K."/>
            <person name="Chan C."/>
            <person name="Rhodes N."/>
            <person name="Thang M."/>
        </authorList>
    </citation>
    <scope>NUCLEOTIDE SEQUENCE</scope>
</reference>
<dbReference type="AlphaFoldDB" id="A0A9P1D7F1"/>
<evidence type="ECO:0000313" key="2">
    <source>
        <dbReference type="EMBL" id="CAL4791240.1"/>
    </source>
</evidence>
<dbReference type="GO" id="GO:0003964">
    <property type="term" value="F:RNA-directed DNA polymerase activity"/>
    <property type="evidence" value="ECO:0007669"/>
    <property type="project" value="UniProtKB-KW"/>
</dbReference>
<dbReference type="OrthoDB" id="444683at2759"/>
<gene>
    <name evidence="1" type="ORF">C1SCF055_LOCUS29752</name>
</gene>
<organism evidence="1">
    <name type="scientific">Cladocopium goreaui</name>
    <dbReference type="NCBI Taxonomy" id="2562237"/>
    <lineage>
        <taxon>Eukaryota</taxon>
        <taxon>Sar</taxon>
        <taxon>Alveolata</taxon>
        <taxon>Dinophyceae</taxon>
        <taxon>Suessiales</taxon>
        <taxon>Symbiodiniaceae</taxon>
        <taxon>Cladocopium</taxon>
    </lineage>
</organism>